<accession>U2KUY3</accession>
<dbReference type="HOGENOM" id="CLU_2702562_0_0_9"/>
<protein>
    <submittedName>
        <fullName evidence="1">Uncharacterized protein</fullName>
    </submittedName>
</protein>
<dbReference type="STRING" id="411473.RUMCAL_01553"/>
<comment type="caution">
    <text evidence="1">The sequence shown here is derived from an EMBL/GenBank/DDBJ whole genome shotgun (WGS) entry which is preliminary data.</text>
</comment>
<organism evidence="1 2">
    <name type="scientific">Ruminococcus callidus ATCC 27760</name>
    <dbReference type="NCBI Taxonomy" id="411473"/>
    <lineage>
        <taxon>Bacteria</taxon>
        <taxon>Bacillati</taxon>
        <taxon>Bacillota</taxon>
        <taxon>Clostridia</taxon>
        <taxon>Eubacteriales</taxon>
        <taxon>Oscillospiraceae</taxon>
        <taxon>Ruminococcus</taxon>
    </lineage>
</organism>
<evidence type="ECO:0000313" key="1">
    <source>
        <dbReference type="EMBL" id="ERJ96077.1"/>
    </source>
</evidence>
<gene>
    <name evidence="1" type="ORF">RUMCAL_01553</name>
</gene>
<evidence type="ECO:0000313" key="2">
    <source>
        <dbReference type="Proteomes" id="UP000016662"/>
    </source>
</evidence>
<proteinExistence type="predicted"/>
<dbReference type="Proteomes" id="UP000016662">
    <property type="component" value="Unassembled WGS sequence"/>
</dbReference>
<keyword evidence="2" id="KW-1185">Reference proteome</keyword>
<sequence length="73" mass="8415">MQLHLFSAISVRIHIRFSQFCSYSMPANRVEYSVENTCFLTACILITTTNGVPYFLCNSTKSTENRHFLCIFP</sequence>
<dbReference type="AlphaFoldDB" id="U2KUY3"/>
<name>U2KUY3_9FIRM</name>
<dbReference type="EMBL" id="AWVF01000189">
    <property type="protein sequence ID" value="ERJ96077.1"/>
    <property type="molecule type" value="Genomic_DNA"/>
</dbReference>
<reference evidence="1 2" key="1">
    <citation type="submission" date="2013-07" db="EMBL/GenBank/DDBJ databases">
        <authorList>
            <person name="Weinstock G."/>
            <person name="Sodergren E."/>
            <person name="Wylie T."/>
            <person name="Fulton L."/>
            <person name="Fulton R."/>
            <person name="Fronick C."/>
            <person name="O'Laughlin M."/>
            <person name="Godfrey J."/>
            <person name="Miner T."/>
            <person name="Herter B."/>
            <person name="Appelbaum E."/>
            <person name="Cordes M."/>
            <person name="Lek S."/>
            <person name="Wollam A."/>
            <person name="Pepin K.H."/>
            <person name="Palsikar V.B."/>
            <person name="Mitreva M."/>
            <person name="Wilson R.K."/>
        </authorList>
    </citation>
    <scope>NUCLEOTIDE SEQUENCE [LARGE SCALE GENOMIC DNA]</scope>
    <source>
        <strain evidence="1 2">ATCC 27760</strain>
    </source>
</reference>